<evidence type="ECO:0000313" key="1">
    <source>
        <dbReference type="EMBL" id="MBR1369806.1"/>
    </source>
</evidence>
<keyword evidence="2" id="KW-1185">Reference proteome</keyword>
<protein>
    <recommendedName>
        <fullName evidence="3">Transposase</fullName>
    </recommendedName>
</protein>
<comment type="caution">
    <text evidence="1">The sequence shown here is derived from an EMBL/GenBank/DDBJ whole genome shotgun (WGS) entry which is preliminary data.</text>
</comment>
<dbReference type="EMBL" id="JWHL01000020">
    <property type="protein sequence ID" value="MBR1369806.1"/>
    <property type="molecule type" value="Genomic_DNA"/>
</dbReference>
<organism evidence="1 2">
    <name type="scientific">Methanocalculus chunghsingensis</name>
    <dbReference type="NCBI Taxonomy" id="156457"/>
    <lineage>
        <taxon>Archaea</taxon>
        <taxon>Methanobacteriati</taxon>
        <taxon>Methanobacteriota</taxon>
        <taxon>Stenosarchaea group</taxon>
        <taxon>Methanomicrobia</taxon>
        <taxon>Methanomicrobiales</taxon>
        <taxon>Methanocalculaceae</taxon>
        <taxon>Methanocalculus</taxon>
    </lineage>
</organism>
<dbReference type="AlphaFoldDB" id="A0A8J8B5H4"/>
<evidence type="ECO:0008006" key="3">
    <source>
        <dbReference type="Google" id="ProtNLM"/>
    </source>
</evidence>
<reference evidence="1" key="1">
    <citation type="submission" date="2014-12" db="EMBL/GenBank/DDBJ databases">
        <authorList>
            <person name="Huang H.-H."/>
            <person name="Chen S.-C."/>
            <person name="Lai M.-C."/>
        </authorList>
    </citation>
    <scope>NUCLEOTIDE SEQUENCE</scope>
    <source>
        <strain evidence="1">K1F9705b</strain>
    </source>
</reference>
<dbReference type="Proteomes" id="UP000730161">
    <property type="component" value="Unassembled WGS sequence"/>
</dbReference>
<evidence type="ECO:0000313" key="2">
    <source>
        <dbReference type="Proteomes" id="UP000730161"/>
    </source>
</evidence>
<proteinExistence type="predicted"/>
<accession>A0A8J8B5H4</accession>
<sequence length="79" mass="9816">MEIQPCTSSRIKKFLYKFADWNLQMISDVFEYFSKRSNMYRIMKWNGNCVRFSIRYHFEFCMTPCLVNKPVPFYRKQLY</sequence>
<name>A0A8J8B5H4_9EURY</name>
<gene>
    <name evidence="1" type="ORF">RJ53_10095</name>
</gene>